<keyword evidence="1" id="KW-0479">Metal-binding</keyword>
<dbReference type="InterPro" id="IPR011011">
    <property type="entry name" value="Znf_FYVE_PHD"/>
</dbReference>
<evidence type="ECO:0000256" key="2">
    <source>
        <dbReference type="ARBA" id="ARBA00022833"/>
    </source>
</evidence>
<keyword evidence="1" id="KW-0863">Zinc-finger</keyword>
<dbReference type="SUPFAM" id="SSF57903">
    <property type="entry name" value="FYVE/PHD zinc finger"/>
    <property type="match status" value="1"/>
</dbReference>
<dbReference type="PANTHER" id="PTHR36486">
    <property type="entry name" value="OS01G0977800 PROTEIN"/>
    <property type="match status" value="1"/>
</dbReference>
<proteinExistence type="predicted"/>
<dbReference type="InterPro" id="IPR053057">
    <property type="entry name" value="XLG_GTP-binding"/>
</dbReference>
<dbReference type="AlphaFoldDB" id="A0AAV7DZ44"/>
<evidence type="ECO:0008006" key="6">
    <source>
        <dbReference type="Google" id="ProtNLM"/>
    </source>
</evidence>
<dbReference type="GO" id="GO:0008270">
    <property type="term" value="F:zinc ion binding"/>
    <property type="evidence" value="ECO:0007669"/>
    <property type="project" value="UniProtKB-KW"/>
</dbReference>
<organism evidence="4 5">
    <name type="scientific">Aristolochia fimbriata</name>
    <name type="common">White veined hardy Dutchman's pipe vine</name>
    <dbReference type="NCBI Taxonomy" id="158543"/>
    <lineage>
        <taxon>Eukaryota</taxon>
        <taxon>Viridiplantae</taxon>
        <taxon>Streptophyta</taxon>
        <taxon>Embryophyta</taxon>
        <taxon>Tracheophyta</taxon>
        <taxon>Spermatophyta</taxon>
        <taxon>Magnoliopsida</taxon>
        <taxon>Magnoliidae</taxon>
        <taxon>Piperales</taxon>
        <taxon>Aristolochiaceae</taxon>
        <taxon>Aristolochia</taxon>
    </lineage>
</organism>
<accession>A0AAV7DZ44</accession>
<name>A0AAV7DZ44_ARIFI</name>
<dbReference type="PANTHER" id="PTHR36486:SF2">
    <property type="entry name" value="OS01G0977800 PROTEIN"/>
    <property type="match status" value="1"/>
</dbReference>
<evidence type="ECO:0000256" key="1">
    <source>
        <dbReference type="ARBA" id="ARBA00022771"/>
    </source>
</evidence>
<gene>
    <name evidence="4" type="ORF">H6P81_017769</name>
</gene>
<feature type="region of interest" description="Disordered" evidence="3">
    <location>
        <begin position="244"/>
        <end position="276"/>
    </location>
</feature>
<dbReference type="EMBL" id="JAINDJ010000007">
    <property type="protein sequence ID" value="KAG9441915.1"/>
    <property type="molecule type" value="Genomic_DNA"/>
</dbReference>
<evidence type="ECO:0000256" key="3">
    <source>
        <dbReference type="SAM" id="MobiDB-lite"/>
    </source>
</evidence>
<feature type="region of interest" description="Disordered" evidence="3">
    <location>
        <begin position="64"/>
        <end position="84"/>
    </location>
</feature>
<protein>
    <recommendedName>
        <fullName evidence="6">FYVE-type domain-containing protein</fullName>
    </recommendedName>
</protein>
<dbReference type="Proteomes" id="UP000825729">
    <property type="component" value="Unassembled WGS sequence"/>
</dbReference>
<reference evidence="4 5" key="1">
    <citation type="submission" date="2021-07" db="EMBL/GenBank/DDBJ databases">
        <title>The Aristolochia fimbriata genome: insights into angiosperm evolution, floral development and chemical biosynthesis.</title>
        <authorList>
            <person name="Jiao Y."/>
        </authorList>
    </citation>
    <scope>NUCLEOTIDE SEQUENCE [LARGE SCALE GENOMIC DNA]</scope>
    <source>
        <strain evidence="4">IBCAS-2021</strain>
        <tissue evidence="4">Leaf</tissue>
    </source>
</reference>
<feature type="compositionally biased region" description="Basic and acidic residues" evidence="3">
    <location>
        <begin position="244"/>
        <end position="255"/>
    </location>
</feature>
<evidence type="ECO:0000313" key="5">
    <source>
        <dbReference type="Proteomes" id="UP000825729"/>
    </source>
</evidence>
<evidence type="ECO:0000313" key="4">
    <source>
        <dbReference type="EMBL" id="KAG9441915.1"/>
    </source>
</evidence>
<keyword evidence="5" id="KW-1185">Reference proteome</keyword>
<sequence>MGDDQKAALSKAMQELEELYLGVPDESVNLSFKDLAGPVANSPAATGERKLSILLMEPILENESAVDPTMSSRGARTPPEKLPSIDFSKGLQQASLSVSRRPSVDVAAVVHNNASHGLHEGGVDQRPRSPLRDSLTFDDISVLSGVSCVNGSRGGIKRPGIPHSNICTICSDYVYFFRHRCLVCGRVYCRQCVSIGMGEMSEGRKCMECLGRRFSQRYIKKAGEVGCCMGYPSTMKQREMRWAEMGPRRRGERRYGVSGGGLMSRSRSPVMPRTTPPTWVHVNGSATSFVTSGTFSPTAHHIPF</sequence>
<keyword evidence="2" id="KW-0862">Zinc</keyword>
<comment type="caution">
    <text evidence="4">The sequence shown here is derived from an EMBL/GenBank/DDBJ whole genome shotgun (WGS) entry which is preliminary data.</text>
</comment>